<reference evidence="3 4" key="1">
    <citation type="journal article" date="2013" name="PLoS ONE">
        <title>Poles Apart: Arctic and Antarctic Octadecabacter strains Share High Genome Plasticity and a New Type of Xanthorhodopsin.</title>
        <authorList>
            <person name="Vollmers J."/>
            <person name="Voget S."/>
            <person name="Dietrich S."/>
            <person name="Gollnow K."/>
            <person name="Smits M."/>
            <person name="Meyer K."/>
            <person name="Brinkhoff T."/>
            <person name="Simon M."/>
            <person name="Daniel R."/>
        </authorList>
    </citation>
    <scope>NUCLEOTIDE SEQUENCE [LARGE SCALE GENOMIC DNA]</scope>
    <source>
        <strain evidence="3 4">238</strain>
    </source>
</reference>
<evidence type="ECO:0000313" key="4">
    <source>
        <dbReference type="Proteomes" id="UP000004688"/>
    </source>
</evidence>
<gene>
    <name evidence="3" type="ORF">OA238_c36170</name>
</gene>
<dbReference type="Pfam" id="PF01557">
    <property type="entry name" value="FAA_hydrolase"/>
    <property type="match status" value="1"/>
</dbReference>
<dbReference type="STRING" id="391616.OA238_c36170"/>
<dbReference type="GO" id="GO:0046872">
    <property type="term" value="F:metal ion binding"/>
    <property type="evidence" value="ECO:0007669"/>
    <property type="project" value="UniProtKB-KW"/>
</dbReference>
<dbReference type="AlphaFoldDB" id="M9RSX8"/>
<dbReference type="InterPro" id="IPR011234">
    <property type="entry name" value="Fumarylacetoacetase-like_C"/>
</dbReference>
<dbReference type="SUPFAM" id="SSF56529">
    <property type="entry name" value="FAH"/>
    <property type="match status" value="1"/>
</dbReference>
<accession>M9RSX8</accession>
<evidence type="ECO:0000259" key="2">
    <source>
        <dbReference type="Pfam" id="PF01557"/>
    </source>
</evidence>
<sequence>MSVLEVRPPNAPTLRTSTADHHIGVHRIFCVGQNYADHVAEMGGDAKADPPIFFMKPNSAVVQSGATIPFPPATENLHHEVELVVVLKTGGTDITADDALSHVYGYAVGNDLTRRDIQTAVKSKGLPWDMAKGFDNSAVIGTVHPVAEVGHPTTGAVTCSVDGQSRQSGDLTQMIWSVPEIIATLSTLVTLQAGDIIMTGTPAGVGPIARGQTCLCEIAGLSNASVTFEA</sequence>
<protein>
    <submittedName>
        <fullName evidence="3">Fumarylacetoacetate hydrolase family protein</fullName>
    </submittedName>
</protein>
<dbReference type="HOGENOM" id="CLU_028458_5_0_5"/>
<keyword evidence="1" id="KW-0479">Metal-binding</keyword>
<dbReference type="KEGG" id="oar:OA238_c36170"/>
<dbReference type="eggNOG" id="COG0179">
    <property type="taxonomic scope" value="Bacteria"/>
</dbReference>
<proteinExistence type="predicted"/>
<dbReference type="OrthoDB" id="5197601at2"/>
<evidence type="ECO:0000256" key="1">
    <source>
        <dbReference type="ARBA" id="ARBA00022723"/>
    </source>
</evidence>
<dbReference type="Gene3D" id="3.90.850.10">
    <property type="entry name" value="Fumarylacetoacetase-like, C-terminal domain"/>
    <property type="match status" value="1"/>
</dbReference>
<evidence type="ECO:0000313" key="3">
    <source>
        <dbReference type="EMBL" id="AGI73581.1"/>
    </source>
</evidence>
<name>M9RSX8_9RHOB</name>
<dbReference type="EMBL" id="CP003742">
    <property type="protein sequence ID" value="AGI73581.1"/>
    <property type="molecule type" value="Genomic_DNA"/>
</dbReference>
<keyword evidence="4" id="KW-1185">Reference proteome</keyword>
<dbReference type="RefSeq" id="WP_015496581.1">
    <property type="nucleotide sequence ID" value="NC_020908.1"/>
</dbReference>
<feature type="domain" description="Fumarylacetoacetase-like C-terminal" evidence="2">
    <location>
        <begin position="28"/>
        <end position="223"/>
    </location>
</feature>
<dbReference type="PANTHER" id="PTHR11820:SF90">
    <property type="entry name" value="FLUTATHIONE S-TRANSFERASE"/>
    <property type="match status" value="1"/>
</dbReference>
<keyword evidence="3" id="KW-0378">Hydrolase</keyword>
<dbReference type="PANTHER" id="PTHR11820">
    <property type="entry name" value="ACYLPYRUVASE"/>
    <property type="match status" value="1"/>
</dbReference>
<dbReference type="InterPro" id="IPR036663">
    <property type="entry name" value="Fumarylacetoacetase_C_sf"/>
</dbReference>
<dbReference type="Proteomes" id="UP000004688">
    <property type="component" value="Chromosome"/>
</dbReference>
<organism evidence="3 4">
    <name type="scientific">Octadecabacter arcticus 238</name>
    <dbReference type="NCBI Taxonomy" id="391616"/>
    <lineage>
        <taxon>Bacteria</taxon>
        <taxon>Pseudomonadati</taxon>
        <taxon>Pseudomonadota</taxon>
        <taxon>Alphaproteobacteria</taxon>
        <taxon>Rhodobacterales</taxon>
        <taxon>Roseobacteraceae</taxon>
        <taxon>Octadecabacter</taxon>
    </lineage>
</organism>
<dbReference type="GO" id="GO:0018773">
    <property type="term" value="F:acetylpyruvate hydrolase activity"/>
    <property type="evidence" value="ECO:0007669"/>
    <property type="project" value="TreeGrafter"/>
</dbReference>